<evidence type="ECO:0000256" key="1">
    <source>
        <dbReference type="ARBA" id="ARBA00004442"/>
    </source>
</evidence>
<evidence type="ECO:0000256" key="7">
    <source>
        <dbReference type="ARBA" id="ARBA00023288"/>
    </source>
</evidence>
<keyword evidence="6" id="KW-0998">Cell outer membrane</keyword>
<evidence type="ECO:0000313" key="10">
    <source>
        <dbReference type="Proteomes" id="UP000783796"/>
    </source>
</evidence>
<evidence type="ECO:0000256" key="4">
    <source>
        <dbReference type="ARBA" id="ARBA00023136"/>
    </source>
</evidence>
<keyword evidence="5" id="KW-0564">Palmitate</keyword>
<evidence type="ECO:0000256" key="8">
    <source>
        <dbReference type="SAM" id="SignalP"/>
    </source>
</evidence>
<dbReference type="EMBL" id="JAHLFW010000088">
    <property type="protein sequence ID" value="MBU3838738.1"/>
    <property type="molecule type" value="Genomic_DNA"/>
</dbReference>
<feature type="chain" id="PRO_5036778194" evidence="8">
    <location>
        <begin position="27"/>
        <end position="363"/>
    </location>
</feature>
<dbReference type="GO" id="GO:0009279">
    <property type="term" value="C:cell outer membrane"/>
    <property type="evidence" value="ECO:0007669"/>
    <property type="project" value="UniProtKB-SubCell"/>
</dbReference>
<reference evidence="9" key="1">
    <citation type="journal article" date="2021" name="PeerJ">
        <title>Extensive microbial diversity within the chicken gut microbiome revealed by metagenomics and culture.</title>
        <authorList>
            <person name="Gilroy R."/>
            <person name="Ravi A."/>
            <person name="Getino M."/>
            <person name="Pursley I."/>
            <person name="Horton D.L."/>
            <person name="Alikhan N.F."/>
            <person name="Baker D."/>
            <person name="Gharbi K."/>
            <person name="Hall N."/>
            <person name="Watson M."/>
            <person name="Adriaenssens E.M."/>
            <person name="Foster-Nyarko E."/>
            <person name="Jarju S."/>
            <person name="Secka A."/>
            <person name="Antonio M."/>
            <person name="Oren A."/>
            <person name="Chaudhuri R.R."/>
            <person name="La Ragione R."/>
            <person name="Hildebrand F."/>
            <person name="Pallen M.J."/>
        </authorList>
    </citation>
    <scope>NUCLEOTIDE SEQUENCE</scope>
    <source>
        <strain evidence="9">G4-2901</strain>
    </source>
</reference>
<keyword evidence="7" id="KW-0449">Lipoprotein</keyword>
<gene>
    <name evidence="9" type="ORF">H9777_10600</name>
</gene>
<evidence type="ECO:0000256" key="6">
    <source>
        <dbReference type="ARBA" id="ARBA00023237"/>
    </source>
</evidence>
<dbReference type="Proteomes" id="UP000783796">
    <property type="component" value="Unassembled WGS sequence"/>
</dbReference>
<dbReference type="AlphaFoldDB" id="A0A948WZT5"/>
<sequence>MKQRLKHTLKILMSVIVLGMSVSSCTDLIFDDRSGCDIGVFVKFKYDYNLQHSDMFADHVGEVTVYVFDEQGRYVTEKVEANEDGLSPLKDDDYSMFFDLPEGKYQFVAYAMQRKYSDLIEENGAKFVRSRGFYDRNLMMEDLNVELSHKVSDIDGNLYIDHQNLPLDTLWHSKSDEPVEVVQGKYVYHTLSLVRNTKVISVVLRDIEEPDAMNIDDYDMYIDGANVILNYDNTPDNSVRARCTPYVSWNTQDPDVNSRSGVGNMGHADFMTSRIILHDSTADDEVLVVKNKNTGKNVIEVNLPDLLTRLSSYDETKRYTKQEFLDRGYDYDLTFFLAGDSWAYVNVSIGVLGWSKRIQNVEL</sequence>
<feature type="signal peptide" evidence="8">
    <location>
        <begin position="1"/>
        <end position="26"/>
    </location>
</feature>
<comment type="subcellular location">
    <subcellularLocation>
        <location evidence="1">Cell outer membrane</location>
    </subcellularLocation>
</comment>
<evidence type="ECO:0000256" key="5">
    <source>
        <dbReference type="ARBA" id="ARBA00023139"/>
    </source>
</evidence>
<accession>A0A948WZT5</accession>
<organism evidence="9 10">
    <name type="scientific">Candidatus Phocaeicola faecigallinarum</name>
    <dbReference type="NCBI Taxonomy" id="2838732"/>
    <lineage>
        <taxon>Bacteria</taxon>
        <taxon>Pseudomonadati</taxon>
        <taxon>Bacteroidota</taxon>
        <taxon>Bacteroidia</taxon>
        <taxon>Bacteroidales</taxon>
        <taxon>Bacteroidaceae</taxon>
        <taxon>Phocaeicola</taxon>
    </lineage>
</organism>
<reference evidence="9" key="2">
    <citation type="submission" date="2021-04" db="EMBL/GenBank/DDBJ databases">
        <authorList>
            <person name="Gilroy R."/>
        </authorList>
    </citation>
    <scope>NUCLEOTIDE SEQUENCE</scope>
    <source>
        <strain evidence="9">G4-2901</strain>
    </source>
</reference>
<proteinExistence type="inferred from homology"/>
<evidence type="ECO:0000313" key="9">
    <source>
        <dbReference type="EMBL" id="MBU3838738.1"/>
    </source>
</evidence>
<comment type="caution">
    <text evidence="9">The sequence shown here is derived from an EMBL/GenBank/DDBJ whole genome shotgun (WGS) entry which is preliminary data.</text>
</comment>
<evidence type="ECO:0000256" key="3">
    <source>
        <dbReference type="ARBA" id="ARBA00022729"/>
    </source>
</evidence>
<comment type="similarity">
    <text evidence="2">Belongs to the bacteroidetes fimbrillin superfamily. FimB/Mfa2 family.</text>
</comment>
<evidence type="ECO:0000256" key="2">
    <source>
        <dbReference type="ARBA" id="ARBA00007248"/>
    </source>
</evidence>
<keyword evidence="4" id="KW-0472">Membrane</keyword>
<dbReference type="InterPro" id="IPR014941">
    <property type="entry name" value="FimB/Mfa2/Mfa3"/>
</dbReference>
<dbReference type="Pfam" id="PF08842">
    <property type="entry name" value="Mfa2"/>
    <property type="match status" value="1"/>
</dbReference>
<keyword evidence="3 8" id="KW-0732">Signal</keyword>
<dbReference type="Gene3D" id="2.60.40.2100">
    <property type="match status" value="1"/>
</dbReference>
<dbReference type="PROSITE" id="PS51257">
    <property type="entry name" value="PROKAR_LIPOPROTEIN"/>
    <property type="match status" value="1"/>
</dbReference>
<protein>
    <submittedName>
        <fullName evidence="9">FimB/Mfa2 family fimbrial subunit</fullName>
    </submittedName>
</protein>
<dbReference type="Gene3D" id="2.60.40.2090">
    <property type="match status" value="1"/>
</dbReference>
<name>A0A948WZT5_9BACT</name>